<evidence type="ECO:0000256" key="2">
    <source>
        <dbReference type="ARBA" id="ARBA00023015"/>
    </source>
</evidence>
<dbReference type="InterPro" id="IPR007627">
    <property type="entry name" value="RNA_pol_sigma70_r2"/>
</dbReference>
<dbReference type="Pfam" id="PF04545">
    <property type="entry name" value="Sigma70_r4"/>
    <property type="match status" value="1"/>
</dbReference>
<keyword evidence="9" id="KW-1185">Reference proteome</keyword>
<evidence type="ECO:0000313" key="8">
    <source>
        <dbReference type="EMBL" id="OOQ56603.1"/>
    </source>
</evidence>
<dbReference type="InterPro" id="IPR014284">
    <property type="entry name" value="RNA_pol_sigma-70_dom"/>
</dbReference>
<comment type="caution">
    <text evidence="8">The sequence shown here is derived from an EMBL/GenBank/DDBJ whole genome shotgun (WGS) entry which is preliminary data.</text>
</comment>
<accession>A0A1S9P6L5</accession>
<proteinExistence type="inferred from homology"/>
<dbReference type="AlphaFoldDB" id="A0A1S9P6L5"/>
<dbReference type="STRING" id="1792845.BC343_19430"/>
<dbReference type="PANTHER" id="PTHR43133:SF62">
    <property type="entry name" value="RNA POLYMERASE SIGMA FACTOR SIGZ"/>
    <property type="match status" value="1"/>
</dbReference>
<dbReference type="SUPFAM" id="SSF88659">
    <property type="entry name" value="Sigma3 and sigma4 domains of RNA polymerase sigma factors"/>
    <property type="match status" value="1"/>
</dbReference>
<name>A0A1S9P6L5_9SPHI</name>
<gene>
    <name evidence="8" type="ORF">BC343_19430</name>
</gene>
<sequence length="188" mass="21629">MRTKKIKLPEPILVRALKEKDPIGINALYHMYSASLFGVISRIIDDTQLSEDVLQETFIRIWQAIEQYDAQKGSLFTWMVNIARNMAIDRLRSKTYRKDARTTGLEGCDEFPDRFDLYERLDSRSVKSAAGRLPGKEFSVVELIYFKGYTHQEAAAALQMPLGSVKTVLSRAIRRLREYYQPSMLLAS</sequence>
<keyword evidence="3" id="KW-0731">Sigma factor</keyword>
<evidence type="ECO:0000256" key="4">
    <source>
        <dbReference type="ARBA" id="ARBA00023125"/>
    </source>
</evidence>
<keyword evidence="2" id="KW-0805">Transcription regulation</keyword>
<evidence type="ECO:0000259" key="7">
    <source>
        <dbReference type="Pfam" id="PF04545"/>
    </source>
</evidence>
<dbReference type="CDD" id="cd06171">
    <property type="entry name" value="Sigma70_r4"/>
    <property type="match status" value="1"/>
</dbReference>
<evidence type="ECO:0008006" key="10">
    <source>
        <dbReference type="Google" id="ProtNLM"/>
    </source>
</evidence>
<dbReference type="Gene3D" id="1.10.1740.10">
    <property type="match status" value="1"/>
</dbReference>
<dbReference type="InterPro" id="IPR013324">
    <property type="entry name" value="RNA_pol_sigma_r3/r4-like"/>
</dbReference>
<protein>
    <recommendedName>
        <fullName evidence="10">RNA polymerase subunit sigma-70</fullName>
    </recommendedName>
</protein>
<dbReference type="Gene3D" id="1.10.10.10">
    <property type="entry name" value="Winged helix-like DNA-binding domain superfamily/Winged helix DNA-binding domain"/>
    <property type="match status" value="1"/>
</dbReference>
<dbReference type="InterPro" id="IPR039425">
    <property type="entry name" value="RNA_pol_sigma-70-like"/>
</dbReference>
<keyword evidence="5" id="KW-0804">Transcription</keyword>
<evidence type="ECO:0000313" key="9">
    <source>
        <dbReference type="Proteomes" id="UP000189739"/>
    </source>
</evidence>
<dbReference type="Pfam" id="PF04542">
    <property type="entry name" value="Sigma70_r2"/>
    <property type="match status" value="1"/>
</dbReference>
<organism evidence="8 9">
    <name type="scientific">Mucilaginibacter pedocola</name>
    <dbReference type="NCBI Taxonomy" id="1792845"/>
    <lineage>
        <taxon>Bacteria</taxon>
        <taxon>Pseudomonadati</taxon>
        <taxon>Bacteroidota</taxon>
        <taxon>Sphingobacteriia</taxon>
        <taxon>Sphingobacteriales</taxon>
        <taxon>Sphingobacteriaceae</taxon>
        <taxon>Mucilaginibacter</taxon>
    </lineage>
</organism>
<dbReference type="GO" id="GO:0016987">
    <property type="term" value="F:sigma factor activity"/>
    <property type="evidence" value="ECO:0007669"/>
    <property type="project" value="UniProtKB-KW"/>
</dbReference>
<dbReference type="SUPFAM" id="SSF88946">
    <property type="entry name" value="Sigma2 domain of RNA polymerase sigma factors"/>
    <property type="match status" value="1"/>
</dbReference>
<feature type="domain" description="RNA polymerase sigma-70 region 2" evidence="6">
    <location>
        <begin position="28"/>
        <end position="95"/>
    </location>
</feature>
<dbReference type="InterPro" id="IPR036388">
    <property type="entry name" value="WH-like_DNA-bd_sf"/>
</dbReference>
<dbReference type="GO" id="GO:0003677">
    <property type="term" value="F:DNA binding"/>
    <property type="evidence" value="ECO:0007669"/>
    <property type="project" value="UniProtKB-KW"/>
</dbReference>
<evidence type="ECO:0000256" key="3">
    <source>
        <dbReference type="ARBA" id="ARBA00023082"/>
    </source>
</evidence>
<dbReference type="RefSeq" id="WP_078351566.1">
    <property type="nucleotide sequence ID" value="NZ_MBTF01000039.1"/>
</dbReference>
<reference evidence="8 9" key="1">
    <citation type="submission" date="2016-07" db="EMBL/GenBank/DDBJ databases">
        <title>Genomic analysis of zinc-resistant bacterium Mucilaginibacter pedocola TBZ30.</title>
        <authorList>
            <person name="Huang J."/>
            <person name="Tang J."/>
        </authorList>
    </citation>
    <scope>NUCLEOTIDE SEQUENCE [LARGE SCALE GENOMIC DNA]</scope>
    <source>
        <strain evidence="8 9">TBZ30</strain>
    </source>
</reference>
<dbReference type="EMBL" id="MBTF01000039">
    <property type="protein sequence ID" value="OOQ56603.1"/>
    <property type="molecule type" value="Genomic_DNA"/>
</dbReference>
<dbReference type="Proteomes" id="UP000189739">
    <property type="component" value="Unassembled WGS sequence"/>
</dbReference>
<dbReference type="PANTHER" id="PTHR43133">
    <property type="entry name" value="RNA POLYMERASE ECF-TYPE SIGMA FACTO"/>
    <property type="match status" value="1"/>
</dbReference>
<feature type="domain" description="RNA polymerase sigma-70 region 4" evidence="7">
    <location>
        <begin position="131"/>
        <end position="178"/>
    </location>
</feature>
<dbReference type="OrthoDB" id="9790423at2"/>
<dbReference type="NCBIfam" id="TIGR02937">
    <property type="entry name" value="sigma70-ECF"/>
    <property type="match status" value="1"/>
</dbReference>
<dbReference type="InterPro" id="IPR007630">
    <property type="entry name" value="RNA_pol_sigma70_r4"/>
</dbReference>
<evidence type="ECO:0000259" key="6">
    <source>
        <dbReference type="Pfam" id="PF04542"/>
    </source>
</evidence>
<comment type="similarity">
    <text evidence="1">Belongs to the sigma-70 factor family. ECF subfamily.</text>
</comment>
<evidence type="ECO:0000256" key="1">
    <source>
        <dbReference type="ARBA" id="ARBA00010641"/>
    </source>
</evidence>
<keyword evidence="4" id="KW-0238">DNA-binding</keyword>
<dbReference type="InterPro" id="IPR013325">
    <property type="entry name" value="RNA_pol_sigma_r2"/>
</dbReference>
<dbReference type="GO" id="GO:0006352">
    <property type="term" value="P:DNA-templated transcription initiation"/>
    <property type="evidence" value="ECO:0007669"/>
    <property type="project" value="InterPro"/>
</dbReference>
<evidence type="ECO:0000256" key="5">
    <source>
        <dbReference type="ARBA" id="ARBA00023163"/>
    </source>
</evidence>